<dbReference type="RefSeq" id="WP_010863512.1">
    <property type="nucleotide sequence ID" value="NZ_KB944511.1"/>
</dbReference>
<protein>
    <submittedName>
        <fullName evidence="2">Uncharacterized protein</fullName>
    </submittedName>
</protein>
<keyword evidence="1" id="KW-1133">Transmembrane helix</keyword>
<keyword evidence="1" id="KW-0472">Membrane</keyword>
<evidence type="ECO:0000256" key="1">
    <source>
        <dbReference type="SAM" id="Phobius"/>
    </source>
</evidence>
<accession>R8AQI6</accession>
<feature type="transmembrane region" description="Helical" evidence="1">
    <location>
        <begin position="48"/>
        <end position="78"/>
    </location>
</feature>
<feature type="transmembrane region" description="Helical" evidence="1">
    <location>
        <begin position="7"/>
        <end position="28"/>
    </location>
</feature>
<sequence length="233" mass="24757">MLNVLDFVFPVLLGIAVMVNVVMAVVLWKGQICPGQRRRLIKQGRGLTVLWLSTLAAGAFSLENSVLVFLVAVAGIAYEFSRHQPVRARNALFASAIVGVFAFIAALFVLPAKAVMVVSLLTSGAAVTHTLMVSARCRLQAFYRLLPATGLLGILAACAEAVRSALNVNLINAVSAQYATAGALLMLAAAFVIWIWPEFSKEKPGLGRMAVVSAICVISNLFNGAINIGFNLL</sequence>
<feature type="transmembrane region" description="Helical" evidence="1">
    <location>
        <begin position="209"/>
        <end position="230"/>
    </location>
</feature>
<feature type="transmembrane region" description="Helical" evidence="1">
    <location>
        <begin position="145"/>
        <end position="166"/>
    </location>
</feature>
<evidence type="ECO:0000313" key="3">
    <source>
        <dbReference type="Proteomes" id="UP000014012"/>
    </source>
</evidence>
<keyword evidence="3" id="KW-1185">Reference proteome</keyword>
<feature type="transmembrane region" description="Helical" evidence="1">
    <location>
        <begin position="90"/>
        <end position="108"/>
    </location>
</feature>
<evidence type="ECO:0000313" key="2">
    <source>
        <dbReference type="EMBL" id="EON88590.1"/>
    </source>
</evidence>
<reference evidence="2 3" key="1">
    <citation type="journal article" date="2013" name="Genome Announc.">
        <title>Genome Sequence of Plesiomonas shigelloides Strain 302-73 (Serotype O1).</title>
        <authorList>
            <person name="Pique N."/>
            <person name="Aquilini E."/>
            <person name="Alioto T."/>
            <person name="Minana-Galbis D."/>
            <person name="Tomas J.M."/>
        </authorList>
    </citation>
    <scope>NUCLEOTIDE SEQUENCE [LARGE SCALE GENOMIC DNA]</scope>
    <source>
        <strain evidence="2 3">302-73</strain>
    </source>
</reference>
<dbReference type="OrthoDB" id="5915482at2"/>
<feature type="transmembrane region" description="Helical" evidence="1">
    <location>
        <begin position="178"/>
        <end position="197"/>
    </location>
</feature>
<gene>
    <name evidence="2" type="ORF">PLESHI_09509</name>
</gene>
<dbReference type="AlphaFoldDB" id="R8AQI6"/>
<organism evidence="2 3">
    <name type="scientific">Plesiomonas shigelloides 302-73</name>
    <dbReference type="NCBI Taxonomy" id="1315976"/>
    <lineage>
        <taxon>Bacteria</taxon>
        <taxon>Pseudomonadati</taxon>
        <taxon>Pseudomonadota</taxon>
        <taxon>Gammaproteobacteria</taxon>
        <taxon>Enterobacterales</taxon>
        <taxon>Enterobacteriaceae</taxon>
        <taxon>Plesiomonas</taxon>
    </lineage>
</organism>
<dbReference type="EMBL" id="AQQO01000334">
    <property type="protein sequence ID" value="EON88590.1"/>
    <property type="molecule type" value="Genomic_DNA"/>
</dbReference>
<dbReference type="PATRIC" id="fig|1315976.3.peg.1779"/>
<comment type="caution">
    <text evidence="2">The sequence shown here is derived from an EMBL/GenBank/DDBJ whole genome shotgun (WGS) entry which is preliminary data.</text>
</comment>
<dbReference type="HOGENOM" id="CLU_1244374_0_0_6"/>
<dbReference type="Proteomes" id="UP000014012">
    <property type="component" value="Unassembled WGS sequence"/>
</dbReference>
<proteinExistence type="predicted"/>
<keyword evidence="1" id="KW-0812">Transmembrane</keyword>
<name>R8AQI6_PLESH</name>